<evidence type="ECO:0000313" key="2">
    <source>
        <dbReference type="EMBL" id="NYD42732.1"/>
    </source>
</evidence>
<dbReference type="Pfam" id="PF13539">
    <property type="entry name" value="Peptidase_M15_4"/>
    <property type="match status" value="1"/>
</dbReference>
<evidence type="ECO:0000259" key="1">
    <source>
        <dbReference type="Pfam" id="PF13539"/>
    </source>
</evidence>
<accession>A0A7Y9E857</accession>
<feature type="domain" description="Peptidase M15C" evidence="1">
    <location>
        <begin position="383"/>
        <end position="454"/>
    </location>
</feature>
<name>A0A7Y9E857_9ACTN</name>
<keyword evidence="3" id="KW-1185">Reference proteome</keyword>
<reference evidence="2 3" key="1">
    <citation type="submission" date="2020-07" db="EMBL/GenBank/DDBJ databases">
        <title>Sequencing the genomes of 1000 actinobacteria strains.</title>
        <authorList>
            <person name="Klenk H.-P."/>
        </authorList>
    </citation>
    <scope>NUCLEOTIDE SEQUENCE [LARGE SCALE GENOMIC DNA]</scope>
    <source>
        <strain evidence="2 3">DSM 21350</strain>
    </source>
</reference>
<evidence type="ECO:0000313" key="3">
    <source>
        <dbReference type="Proteomes" id="UP000535511"/>
    </source>
</evidence>
<sequence>MRLGSRTLTSLLAVLTVLASTLVGTGLVGTGLPARAEEPPPTTLTLAGEPAHADQAVPLQVDLVQSGDEAPVAGAQVVVERRTDGAWATLGPVVTDEAGHAEVEATLARRKEDNVFRASYAGDPGHAPAETGPVQVALQRRDSRVRLTGPDSVVDEDRVSLQVRWTAGDGTPVSGPVAVYRRKAGGAWKHVLDVATDDRGQATFSARPRTDTQWRATAPRLDWVRAGRSPVHAVDNLPPGRPVALPGRAPRPRVHVPTQPHAKGAGAHVVTTRIPAAVWRQMVGRTWHPGCPVGRASLRLVRMNYWDFRGYRRRGELVANADAAGRIAGALAEMYDDRLPIRSMYREDRFGWSQRVHGADDFRSMAAGNTSVFNCREVVNRPGVRSPHAWGRALDLNTWENPYRSARGIVPDTWWQSHSHPRVAWRSSRHQVVQIMARHGLRWTYGLGDTQHFDAPAGNGRYAARPAGCRGVCE</sequence>
<dbReference type="AlphaFoldDB" id="A0A7Y9E857"/>
<dbReference type="Proteomes" id="UP000535511">
    <property type="component" value="Unassembled WGS sequence"/>
</dbReference>
<organism evidence="2 3">
    <name type="scientific">Nocardioides panaciterrulae</name>
    <dbReference type="NCBI Taxonomy" id="661492"/>
    <lineage>
        <taxon>Bacteria</taxon>
        <taxon>Bacillati</taxon>
        <taxon>Actinomycetota</taxon>
        <taxon>Actinomycetes</taxon>
        <taxon>Propionibacteriales</taxon>
        <taxon>Nocardioidaceae</taxon>
        <taxon>Nocardioides</taxon>
    </lineage>
</organism>
<proteinExistence type="predicted"/>
<dbReference type="InterPro" id="IPR009045">
    <property type="entry name" value="Zn_M74/Hedgehog-like"/>
</dbReference>
<dbReference type="SUPFAM" id="SSF55166">
    <property type="entry name" value="Hedgehog/DD-peptidase"/>
    <property type="match status" value="1"/>
</dbReference>
<protein>
    <recommendedName>
        <fullName evidence="1">Peptidase M15C domain-containing protein</fullName>
    </recommendedName>
</protein>
<dbReference type="Gene3D" id="3.30.1380.10">
    <property type="match status" value="1"/>
</dbReference>
<comment type="caution">
    <text evidence="2">The sequence shown here is derived from an EMBL/GenBank/DDBJ whole genome shotgun (WGS) entry which is preliminary data.</text>
</comment>
<dbReference type="EMBL" id="JACCBG010000001">
    <property type="protein sequence ID" value="NYD42732.1"/>
    <property type="molecule type" value="Genomic_DNA"/>
</dbReference>
<dbReference type="RefSeq" id="WP_179664327.1">
    <property type="nucleotide sequence ID" value="NZ_JACCBG010000001.1"/>
</dbReference>
<dbReference type="GO" id="GO:0008233">
    <property type="term" value="F:peptidase activity"/>
    <property type="evidence" value="ECO:0007669"/>
    <property type="project" value="InterPro"/>
</dbReference>
<gene>
    <name evidence="2" type="ORF">BJZ21_002815</name>
</gene>
<dbReference type="InterPro" id="IPR039561">
    <property type="entry name" value="Peptidase_M15C"/>
</dbReference>